<accession>A0AAJ6DEV3</accession>
<dbReference type="Proteomes" id="UP001224674">
    <property type="component" value="Chromosome"/>
</dbReference>
<evidence type="ECO:0000256" key="1">
    <source>
        <dbReference type="SAM" id="Phobius"/>
    </source>
</evidence>
<reference evidence="2 3" key="1">
    <citation type="submission" date="2023-03" db="EMBL/GenBank/DDBJ databases">
        <title>Complete genome sequences of several Auritidibacter ignavus strains isolated from ear infections.</title>
        <authorList>
            <person name="Baehr T."/>
            <person name="Baumhoegger A.M."/>
        </authorList>
    </citation>
    <scope>NUCLEOTIDE SEQUENCE [LARGE SCALE GENOMIC DNA]</scope>
    <source>
        <strain evidence="2 3">BABAE-6</strain>
    </source>
</reference>
<dbReference type="InterPro" id="IPR025338">
    <property type="entry name" value="DUF4244"/>
</dbReference>
<sequence>MSDHILSSHDTAAVSDQEFQVDLSDESGAQTAEYGIVMLAAVGFAGLLAVILSGGAVQDLLNGLVEQALQF</sequence>
<evidence type="ECO:0000313" key="3">
    <source>
        <dbReference type="Proteomes" id="UP001224674"/>
    </source>
</evidence>
<dbReference type="Pfam" id="PF14029">
    <property type="entry name" value="DUF4244"/>
    <property type="match status" value="1"/>
</dbReference>
<keyword evidence="3" id="KW-1185">Reference proteome</keyword>
<keyword evidence="1" id="KW-0472">Membrane</keyword>
<dbReference type="EMBL" id="CP122566">
    <property type="protein sequence ID" value="WGH93028.1"/>
    <property type="molecule type" value="Genomic_DNA"/>
</dbReference>
<organism evidence="2 3">
    <name type="scientific">Auritidibacter ignavus</name>
    <dbReference type="NCBI Taxonomy" id="678932"/>
    <lineage>
        <taxon>Bacteria</taxon>
        <taxon>Bacillati</taxon>
        <taxon>Actinomycetota</taxon>
        <taxon>Actinomycetes</taxon>
        <taxon>Micrococcales</taxon>
        <taxon>Micrococcaceae</taxon>
        <taxon>Auritidibacter</taxon>
    </lineage>
</organism>
<dbReference type="AlphaFoldDB" id="A0AAJ6DEV3"/>
<protein>
    <submittedName>
        <fullName evidence="2">DUF4244 domain-containing protein</fullName>
    </submittedName>
</protein>
<evidence type="ECO:0000313" key="2">
    <source>
        <dbReference type="EMBL" id="WGH93028.1"/>
    </source>
</evidence>
<proteinExistence type="predicted"/>
<gene>
    <name evidence="2" type="ORF">QDX21_12170</name>
</gene>
<dbReference type="RefSeq" id="WP_110110229.1">
    <property type="nucleotide sequence ID" value="NZ_CP122561.1"/>
</dbReference>
<keyword evidence="1" id="KW-1133">Transmembrane helix</keyword>
<name>A0AAJ6DEV3_9MICC</name>
<keyword evidence="1" id="KW-0812">Transmembrane</keyword>
<feature type="transmembrane region" description="Helical" evidence="1">
    <location>
        <begin position="34"/>
        <end position="57"/>
    </location>
</feature>